<name>A0AAP0NW19_9MAGN</name>
<reference evidence="1 2" key="1">
    <citation type="submission" date="2024-01" db="EMBL/GenBank/DDBJ databases">
        <title>Genome assemblies of Stephania.</title>
        <authorList>
            <person name="Yang L."/>
        </authorList>
    </citation>
    <scope>NUCLEOTIDE SEQUENCE [LARGE SCALE GENOMIC DNA]</scope>
    <source>
        <strain evidence="1">YNDBR</strain>
        <tissue evidence="1">Leaf</tissue>
    </source>
</reference>
<gene>
    <name evidence="1" type="ORF">Syun_018675</name>
</gene>
<keyword evidence="2" id="KW-1185">Reference proteome</keyword>
<proteinExistence type="predicted"/>
<comment type="caution">
    <text evidence="1">The sequence shown here is derived from an EMBL/GenBank/DDBJ whole genome shotgun (WGS) entry which is preliminary data.</text>
</comment>
<dbReference type="EMBL" id="JBBNAF010000008">
    <property type="protein sequence ID" value="KAK9121058.1"/>
    <property type="molecule type" value="Genomic_DNA"/>
</dbReference>
<sequence length="93" mass="10051">MFLSTLFCELPRRCCTVVHRRYLVETTRRGLAEDDVATKSASPDVADVCVAAVGCPLRHAPVASPPLLLDVLLPLCLHSVSRRGCSLSGDPFT</sequence>
<evidence type="ECO:0000313" key="1">
    <source>
        <dbReference type="EMBL" id="KAK9121058.1"/>
    </source>
</evidence>
<dbReference type="Proteomes" id="UP001420932">
    <property type="component" value="Unassembled WGS sequence"/>
</dbReference>
<accession>A0AAP0NW19</accession>
<protein>
    <submittedName>
        <fullName evidence="1">Uncharacterized protein</fullName>
    </submittedName>
</protein>
<evidence type="ECO:0000313" key="2">
    <source>
        <dbReference type="Proteomes" id="UP001420932"/>
    </source>
</evidence>
<dbReference type="AlphaFoldDB" id="A0AAP0NW19"/>
<organism evidence="1 2">
    <name type="scientific">Stephania yunnanensis</name>
    <dbReference type="NCBI Taxonomy" id="152371"/>
    <lineage>
        <taxon>Eukaryota</taxon>
        <taxon>Viridiplantae</taxon>
        <taxon>Streptophyta</taxon>
        <taxon>Embryophyta</taxon>
        <taxon>Tracheophyta</taxon>
        <taxon>Spermatophyta</taxon>
        <taxon>Magnoliopsida</taxon>
        <taxon>Ranunculales</taxon>
        <taxon>Menispermaceae</taxon>
        <taxon>Menispermoideae</taxon>
        <taxon>Cissampelideae</taxon>
        <taxon>Stephania</taxon>
    </lineage>
</organism>